<reference evidence="3" key="2">
    <citation type="submission" date="2021-04" db="EMBL/GenBank/DDBJ databases">
        <title>Genome-wide patterns of bracovirus chromosomal integration into multiple host tissues during parasitism.</title>
        <authorList>
            <person name="Chebbi M.A.C."/>
        </authorList>
    </citation>
    <scope>NUCLEOTIDE SEQUENCE</scope>
    <source>
        <tissue evidence="3">Whole body</tissue>
    </source>
</reference>
<feature type="domain" description="EGF-like" evidence="2">
    <location>
        <begin position="229"/>
        <end position="263"/>
    </location>
</feature>
<feature type="signal peptide" evidence="1">
    <location>
        <begin position="1"/>
        <end position="22"/>
    </location>
</feature>
<proteinExistence type="predicted"/>
<gene>
    <name evidence="3" type="ORF">G9C98_007589</name>
</gene>
<organism evidence="3 4">
    <name type="scientific">Cotesia typhae</name>
    <dbReference type="NCBI Taxonomy" id="2053667"/>
    <lineage>
        <taxon>Eukaryota</taxon>
        <taxon>Metazoa</taxon>
        <taxon>Ecdysozoa</taxon>
        <taxon>Arthropoda</taxon>
        <taxon>Hexapoda</taxon>
        <taxon>Insecta</taxon>
        <taxon>Pterygota</taxon>
        <taxon>Neoptera</taxon>
        <taxon>Endopterygota</taxon>
        <taxon>Hymenoptera</taxon>
        <taxon>Apocrita</taxon>
        <taxon>Ichneumonoidea</taxon>
        <taxon>Braconidae</taxon>
        <taxon>Microgastrinae</taxon>
        <taxon>Cotesia</taxon>
    </lineage>
</organism>
<dbReference type="OrthoDB" id="504708at2759"/>
<evidence type="ECO:0000313" key="4">
    <source>
        <dbReference type="Proteomes" id="UP000729913"/>
    </source>
</evidence>
<protein>
    <recommendedName>
        <fullName evidence="2">EGF-like domain-containing protein</fullName>
    </recommendedName>
</protein>
<reference evidence="3" key="1">
    <citation type="submission" date="2020-03" db="EMBL/GenBank/DDBJ databases">
        <authorList>
            <person name="Chebbi M.A."/>
            <person name="Drezen J.M."/>
        </authorList>
    </citation>
    <scope>NUCLEOTIDE SEQUENCE</scope>
    <source>
        <tissue evidence="3">Whole body</tissue>
    </source>
</reference>
<evidence type="ECO:0000256" key="1">
    <source>
        <dbReference type="SAM" id="SignalP"/>
    </source>
</evidence>
<dbReference type="AlphaFoldDB" id="A0A8J5QJK2"/>
<feature type="domain" description="EGF-like" evidence="2">
    <location>
        <begin position="402"/>
        <end position="430"/>
    </location>
</feature>
<dbReference type="Proteomes" id="UP000729913">
    <property type="component" value="Unassembled WGS sequence"/>
</dbReference>
<keyword evidence="4" id="KW-1185">Reference proteome</keyword>
<feature type="chain" id="PRO_5035217908" description="EGF-like domain-containing protein" evidence="1">
    <location>
        <begin position="23"/>
        <end position="432"/>
    </location>
</feature>
<name>A0A8J5QJK2_9HYME</name>
<dbReference type="PANTHER" id="PTHR39069">
    <property type="entry name" value="ECDYSONE-INDUCIBLE GENE E1, ISOFORM A"/>
    <property type="match status" value="1"/>
</dbReference>
<dbReference type="EMBL" id="JAAOIC020000067">
    <property type="protein sequence ID" value="KAG8034513.1"/>
    <property type="molecule type" value="Genomic_DNA"/>
</dbReference>
<feature type="domain" description="EGF-like" evidence="2">
    <location>
        <begin position="312"/>
        <end position="348"/>
    </location>
</feature>
<dbReference type="InterPro" id="IPR000742">
    <property type="entry name" value="EGF"/>
</dbReference>
<comment type="caution">
    <text evidence="3">The sequence shown here is derived from an EMBL/GenBank/DDBJ whole genome shotgun (WGS) entry which is preliminary data.</text>
</comment>
<dbReference type="SMART" id="SM00181">
    <property type="entry name" value="EGF"/>
    <property type="match status" value="6"/>
</dbReference>
<dbReference type="PANTHER" id="PTHR39069:SF8">
    <property type="entry name" value="FI17111P1"/>
    <property type="match status" value="1"/>
</dbReference>
<feature type="domain" description="EGF-like" evidence="2">
    <location>
        <begin position="188"/>
        <end position="223"/>
    </location>
</feature>
<feature type="domain" description="EGF-like" evidence="2">
    <location>
        <begin position="138"/>
        <end position="182"/>
    </location>
</feature>
<evidence type="ECO:0000259" key="2">
    <source>
        <dbReference type="SMART" id="SM00181"/>
    </source>
</evidence>
<keyword evidence="1" id="KW-0732">Signal</keyword>
<sequence length="432" mass="48802">MITKILFIGLLFQASTFQASKSADENSKKQDNFCVRSQVLCRNRNNICCDPNEKCEYVGWRLDKADYVCKIPKKLGGNCNSNLDCSAIIYAFCNDKNECQCSSYFIQKNDYECELPMDIPCTRSVDCPINNSVCSSERCVFTLGKNCWNNNDCMDTLHMECSESHTCVCKPNHISKENAICVSTLDEFCSSEHDCGNLMHVTCIENKCICRPHHRLFQNSTCLSLLGGFCKSNTECGASDSICEDNQCICRPKFIIATPDRCILSPLGNCCVDDHDCRQIYHTKCSKRKTCVCQDNYVMLNETICSPLLDEPCFKDEPCAPNNSVCKGEPEVCQCQDNFKSISKYECVPTMLGKFCENILDCEDILHLQCLSFKCQCKTNHIIMSNTVCTPLLNEYCWNYEKCAPENSICEANICQCKPGYVQKSNNQCIPS</sequence>
<accession>A0A8J5QJK2</accession>
<feature type="domain" description="EGF-like" evidence="2">
    <location>
        <begin position="355"/>
        <end position="390"/>
    </location>
</feature>
<evidence type="ECO:0000313" key="3">
    <source>
        <dbReference type="EMBL" id="KAG8034513.1"/>
    </source>
</evidence>